<evidence type="ECO:0000313" key="3">
    <source>
        <dbReference type="Proteomes" id="UP001266305"/>
    </source>
</evidence>
<reference evidence="2 3" key="1">
    <citation type="submission" date="2023-05" db="EMBL/GenBank/DDBJ databases">
        <title>B98-5 Cell Line De Novo Hybrid Assembly: An Optical Mapping Approach.</title>
        <authorList>
            <person name="Kananen K."/>
            <person name="Auerbach J.A."/>
            <person name="Kautto E."/>
            <person name="Blachly J.S."/>
        </authorList>
    </citation>
    <scope>NUCLEOTIDE SEQUENCE [LARGE SCALE GENOMIC DNA]</scope>
    <source>
        <strain evidence="2">B95-8</strain>
        <tissue evidence="2">Cell line</tissue>
    </source>
</reference>
<accession>A0ABQ9U5X0</accession>
<evidence type="ECO:0000313" key="2">
    <source>
        <dbReference type="EMBL" id="KAK2092462.1"/>
    </source>
</evidence>
<dbReference type="EMBL" id="JASSZA010000015">
    <property type="protein sequence ID" value="KAK2092462.1"/>
    <property type="molecule type" value="Genomic_DNA"/>
</dbReference>
<dbReference type="Pfam" id="PF01624">
    <property type="entry name" value="MutS_I"/>
    <property type="match status" value="1"/>
</dbReference>
<dbReference type="InterPro" id="IPR007695">
    <property type="entry name" value="DNA_mismatch_repair_MutS-lik_N"/>
</dbReference>
<keyword evidence="3" id="KW-1185">Reference proteome</keyword>
<protein>
    <recommendedName>
        <fullName evidence="1">DNA mismatch repair protein MutS-like N-terminal domain-containing protein</fullName>
    </recommendedName>
</protein>
<dbReference type="Proteomes" id="UP001266305">
    <property type="component" value="Unassembled WGS sequence"/>
</dbReference>
<evidence type="ECO:0000259" key="1">
    <source>
        <dbReference type="Pfam" id="PF01624"/>
    </source>
</evidence>
<dbReference type="Gene3D" id="3.40.1170.10">
    <property type="entry name" value="DNA repair protein MutS, domain I"/>
    <property type="match status" value="1"/>
</dbReference>
<organism evidence="2 3">
    <name type="scientific">Saguinus oedipus</name>
    <name type="common">Cotton-top tamarin</name>
    <name type="synonym">Oedipomidas oedipus</name>
    <dbReference type="NCBI Taxonomy" id="9490"/>
    <lineage>
        <taxon>Eukaryota</taxon>
        <taxon>Metazoa</taxon>
        <taxon>Chordata</taxon>
        <taxon>Craniata</taxon>
        <taxon>Vertebrata</taxon>
        <taxon>Euteleostomi</taxon>
        <taxon>Mammalia</taxon>
        <taxon>Eutheria</taxon>
        <taxon>Euarchontoglires</taxon>
        <taxon>Primates</taxon>
        <taxon>Haplorrhini</taxon>
        <taxon>Platyrrhini</taxon>
        <taxon>Cebidae</taxon>
        <taxon>Callitrichinae</taxon>
        <taxon>Saguinus</taxon>
    </lineage>
</organism>
<name>A0ABQ9U5X0_SAGOE</name>
<gene>
    <name evidence="2" type="ORF">P7K49_028990</name>
</gene>
<sequence>MAVQPKETLQLESAAEVGFVRFFQGMPEKPTTTVRLFDRGDFYTVHGEDALLAAREVFKTQGVIKYMGPAVLGWDPGHVAGRRTASPAWGRDFSARALVGIPLSPAFLWSRRDAPSALNPVPLRLPRI</sequence>
<proteinExistence type="predicted"/>
<comment type="caution">
    <text evidence="2">The sequence shown here is derived from an EMBL/GenBank/DDBJ whole genome shotgun (WGS) entry which is preliminary data.</text>
</comment>
<feature type="domain" description="DNA mismatch repair protein MutS-like N-terminal" evidence="1">
    <location>
        <begin position="18"/>
        <end position="65"/>
    </location>
</feature>
<dbReference type="InterPro" id="IPR016151">
    <property type="entry name" value="DNA_mismatch_repair_MutS_N"/>
</dbReference>